<gene>
    <name evidence="2" type="ORF">GCM10010503_36120</name>
</gene>
<reference evidence="2" key="1">
    <citation type="journal article" date="2014" name="Int. J. Syst. Evol. Microbiol.">
        <title>Complete genome sequence of Corynebacterium casei LMG S-19264T (=DSM 44701T), isolated from a smear-ripened cheese.</title>
        <authorList>
            <consortium name="US DOE Joint Genome Institute (JGI-PGF)"/>
            <person name="Walter F."/>
            <person name="Albersmeier A."/>
            <person name="Kalinowski J."/>
            <person name="Ruckert C."/>
        </authorList>
    </citation>
    <scope>NUCLEOTIDE SEQUENCE</scope>
    <source>
        <strain evidence="2">JCM 4490</strain>
    </source>
</reference>
<dbReference type="Proteomes" id="UP000620224">
    <property type="component" value="Unassembled WGS sequence"/>
</dbReference>
<sequence length="127" mass="13521">MVNPSGGGGVTYPSTSHQKRARRSGSAQSKVTWNFLITDIGAPYRGPGGPAAHFLRQPDTIAEHYVLQRWPSHANPGHVSGAYATVVTKGNGTLHGWPCLLGLARSRGLVPRQACALGRLASRLRCP</sequence>
<evidence type="ECO:0000313" key="3">
    <source>
        <dbReference type="Proteomes" id="UP000620224"/>
    </source>
</evidence>
<comment type="caution">
    <text evidence="2">The sequence shown here is derived from an EMBL/GenBank/DDBJ whole genome shotgun (WGS) entry which is preliminary data.</text>
</comment>
<dbReference type="EMBL" id="BMUE01000007">
    <property type="protein sequence ID" value="GGW55795.1"/>
    <property type="molecule type" value="Genomic_DNA"/>
</dbReference>
<accession>A0A918J859</accession>
<protein>
    <submittedName>
        <fullName evidence="2">Uncharacterized protein</fullName>
    </submittedName>
</protein>
<evidence type="ECO:0000313" key="2">
    <source>
        <dbReference type="EMBL" id="GGW55795.1"/>
    </source>
</evidence>
<keyword evidence="3" id="KW-1185">Reference proteome</keyword>
<feature type="region of interest" description="Disordered" evidence="1">
    <location>
        <begin position="1"/>
        <end position="28"/>
    </location>
</feature>
<evidence type="ECO:0000256" key="1">
    <source>
        <dbReference type="SAM" id="MobiDB-lite"/>
    </source>
</evidence>
<reference evidence="2" key="2">
    <citation type="submission" date="2020-09" db="EMBL/GenBank/DDBJ databases">
        <authorList>
            <person name="Sun Q."/>
            <person name="Ohkuma M."/>
        </authorList>
    </citation>
    <scope>NUCLEOTIDE SEQUENCE</scope>
    <source>
        <strain evidence="2">JCM 4490</strain>
    </source>
</reference>
<proteinExistence type="predicted"/>
<feature type="compositionally biased region" description="Gly residues" evidence="1">
    <location>
        <begin position="1"/>
        <end position="10"/>
    </location>
</feature>
<organism evidence="2 3">
    <name type="scientific">Streptomyces lucensis JCM 4490</name>
    <dbReference type="NCBI Taxonomy" id="1306176"/>
    <lineage>
        <taxon>Bacteria</taxon>
        <taxon>Bacillati</taxon>
        <taxon>Actinomycetota</taxon>
        <taxon>Actinomycetes</taxon>
        <taxon>Kitasatosporales</taxon>
        <taxon>Streptomycetaceae</taxon>
        <taxon>Streptomyces</taxon>
    </lineage>
</organism>
<dbReference type="AlphaFoldDB" id="A0A918J859"/>
<name>A0A918J859_9ACTN</name>